<dbReference type="Gene3D" id="6.10.250.660">
    <property type="match status" value="1"/>
</dbReference>
<dbReference type="NCBIfam" id="TIGR03543">
    <property type="entry name" value="divI1A_rptt_fam"/>
    <property type="match status" value="1"/>
</dbReference>
<dbReference type="STRING" id="465820.NS263_14575"/>
<dbReference type="EMBL" id="LDRC01000090">
    <property type="protein sequence ID" value="KTR48666.1"/>
    <property type="molecule type" value="Genomic_DNA"/>
</dbReference>
<dbReference type="Proteomes" id="UP000078335">
    <property type="component" value="Unassembled WGS sequence"/>
</dbReference>
<accession>A0A147DMH7</accession>
<evidence type="ECO:0000313" key="2">
    <source>
        <dbReference type="EMBL" id="KTR48666.1"/>
    </source>
</evidence>
<reference evidence="3 4" key="1">
    <citation type="journal article" date="2016" name="Front. Microbiol.">
        <title>Genomic Resource of Rice Seed Associated Bacteria.</title>
        <authorList>
            <person name="Midha S."/>
            <person name="Bansal K."/>
            <person name="Sharma S."/>
            <person name="Kumar N."/>
            <person name="Patil P.P."/>
            <person name="Chaudhry V."/>
            <person name="Patil P.B."/>
        </authorList>
    </citation>
    <scope>NUCLEOTIDE SEQUENCE [LARGE SCALE GENOMIC DNA]</scope>
    <source>
        <strain evidence="1 4">NS263</strain>
        <strain evidence="2 3">NS359</strain>
    </source>
</reference>
<dbReference type="AlphaFoldDB" id="A0A147DMH7"/>
<dbReference type="PATRIC" id="fig|465820.3.peg.3287"/>
<dbReference type="NCBIfam" id="TIGR03544">
    <property type="entry name" value="DivI1A_domain"/>
    <property type="match status" value="2"/>
</dbReference>
<evidence type="ECO:0000313" key="1">
    <source>
        <dbReference type="EMBL" id="KTR38007.1"/>
    </source>
</evidence>
<dbReference type="Proteomes" id="UP000072763">
    <property type="component" value="Unassembled WGS sequence"/>
</dbReference>
<dbReference type="EMBL" id="LDRB01000093">
    <property type="protein sequence ID" value="KTR38007.1"/>
    <property type="molecule type" value="Genomic_DNA"/>
</dbReference>
<dbReference type="InterPro" id="IPR019932">
    <property type="entry name" value="CHP03543"/>
</dbReference>
<proteinExistence type="predicted"/>
<dbReference type="OrthoDB" id="3480096at2"/>
<dbReference type="InterPro" id="IPR019933">
    <property type="entry name" value="DivIVA_domain"/>
</dbReference>
<comment type="caution">
    <text evidence="2">The sequence shown here is derived from an EMBL/GenBank/DDBJ whole genome shotgun (WGS) entry which is preliminary data.</text>
</comment>
<sequence>MVRCWQNVAVATTFPSADRKSLGYDVDEVERFLEDARRAYTAGDTAPGIEAAKIRATAFSMRKGGYSTAHVDAALERLEDAFAAREREREIADAGQKAWYAEARTKASDVVARLERPAGQRFARTSPLGTGYHPKDVDAFAERLAGYFRDGKPLSLTEVRSVVFRPKHGGYREAQVDALLDAVVEVMLAVR</sequence>
<protein>
    <submittedName>
        <fullName evidence="2">MFS transporter permease</fullName>
    </submittedName>
</protein>
<gene>
    <name evidence="1" type="ORF">NS263_14575</name>
    <name evidence="2" type="ORF">NS359_14510</name>
</gene>
<organism evidence="2 3">
    <name type="scientific">Curtobacterium oceanosedimentum</name>
    <dbReference type="NCBI Taxonomy" id="465820"/>
    <lineage>
        <taxon>Bacteria</taxon>
        <taxon>Bacillati</taxon>
        <taxon>Actinomycetota</taxon>
        <taxon>Actinomycetes</taxon>
        <taxon>Micrococcales</taxon>
        <taxon>Microbacteriaceae</taxon>
        <taxon>Curtobacterium</taxon>
    </lineage>
</organism>
<evidence type="ECO:0000313" key="4">
    <source>
        <dbReference type="Proteomes" id="UP000078335"/>
    </source>
</evidence>
<evidence type="ECO:0000313" key="3">
    <source>
        <dbReference type="Proteomes" id="UP000072763"/>
    </source>
</evidence>
<name>A0A147DMH7_9MICO</name>
<keyword evidence="4" id="KW-1185">Reference proteome</keyword>